<evidence type="ECO:0000313" key="5">
    <source>
        <dbReference type="Proteomes" id="UP000464378"/>
    </source>
</evidence>
<dbReference type="Pfam" id="PF00149">
    <property type="entry name" value="Metallophos"/>
    <property type="match status" value="1"/>
</dbReference>
<dbReference type="GO" id="GO:0046872">
    <property type="term" value="F:metal ion binding"/>
    <property type="evidence" value="ECO:0007669"/>
    <property type="project" value="UniProtKB-KW"/>
</dbReference>
<dbReference type="InterPro" id="IPR051158">
    <property type="entry name" value="Metallophosphoesterase_sf"/>
</dbReference>
<dbReference type="KEGG" id="tim:GMBLW1_17260"/>
<organism evidence="4">
    <name type="scientific">Tuwongella immobilis</name>
    <dbReference type="NCBI Taxonomy" id="692036"/>
    <lineage>
        <taxon>Bacteria</taxon>
        <taxon>Pseudomonadati</taxon>
        <taxon>Planctomycetota</taxon>
        <taxon>Planctomycetia</taxon>
        <taxon>Gemmatales</taxon>
        <taxon>Gemmataceae</taxon>
        <taxon>Tuwongella</taxon>
    </lineage>
</organism>
<reference evidence="4" key="1">
    <citation type="submission" date="2019-04" db="EMBL/GenBank/DDBJ databases">
        <authorList>
            <consortium name="Science for Life Laboratories"/>
        </authorList>
    </citation>
    <scope>NUCLEOTIDE SEQUENCE</scope>
    <source>
        <strain evidence="4">MBLW1</strain>
    </source>
</reference>
<dbReference type="GO" id="GO:0016020">
    <property type="term" value="C:membrane"/>
    <property type="evidence" value="ECO:0007669"/>
    <property type="project" value="GOC"/>
</dbReference>
<dbReference type="EMBL" id="LR593887">
    <property type="protein sequence ID" value="VTS00789.1"/>
    <property type="molecule type" value="Genomic_DNA"/>
</dbReference>
<dbReference type="GO" id="GO:0008758">
    <property type="term" value="F:UDP-2,3-diacylglucosamine hydrolase activity"/>
    <property type="evidence" value="ECO:0007669"/>
    <property type="project" value="TreeGrafter"/>
</dbReference>
<dbReference type="PANTHER" id="PTHR31302:SF31">
    <property type="entry name" value="PHOSPHODIESTERASE YAEI"/>
    <property type="match status" value="1"/>
</dbReference>
<dbReference type="InterPro" id="IPR004843">
    <property type="entry name" value="Calcineurin-like_PHP"/>
</dbReference>
<dbReference type="Gene3D" id="3.60.21.10">
    <property type="match status" value="1"/>
</dbReference>
<evidence type="ECO:0000256" key="2">
    <source>
        <dbReference type="ARBA" id="ARBA00022801"/>
    </source>
</evidence>
<dbReference type="SUPFAM" id="SSF56300">
    <property type="entry name" value="Metallo-dependent phosphatases"/>
    <property type="match status" value="1"/>
</dbReference>
<keyword evidence="5" id="KW-1185">Reference proteome</keyword>
<keyword evidence="1" id="KW-0479">Metal-binding</keyword>
<evidence type="ECO:0000259" key="3">
    <source>
        <dbReference type="Pfam" id="PF00149"/>
    </source>
</evidence>
<evidence type="ECO:0000256" key="1">
    <source>
        <dbReference type="ARBA" id="ARBA00022723"/>
    </source>
</evidence>
<dbReference type="AlphaFoldDB" id="A0A6C2YLH9"/>
<name>A0A6C2YLH9_9BACT</name>
<proteinExistence type="predicted"/>
<sequence>MTWNPWNWNRRQWMRAGFASGLSGLALGLYTWQIEPHWLEWVERDLPIRGLPDDAVGRTMIQLSDLHIGTVSESYLLNCLALTAEHSPDWVVLTGDMMSCQGDEMLESVSRLLDRIPRGKRGTVAVLGNHDYGHFWMQIHVADALVERMEKAGISVLRNSRATIGGLDLIGLDDLWQPNFEAAEVANLFRKGLPHLVLSHNPDGADLPVFGRYDGWILSGHTHGGQCKPPFLRPPIVPTKNPRYVAGEYELTHGRKLYINRGIGYTHQLRCNSRPEITAFRLTRAEMDSPAKPRHLFANRSA</sequence>
<dbReference type="InterPro" id="IPR029052">
    <property type="entry name" value="Metallo-depent_PP-like"/>
</dbReference>
<evidence type="ECO:0000313" key="4">
    <source>
        <dbReference type="EMBL" id="VIP02234.1"/>
    </source>
</evidence>
<dbReference type="Proteomes" id="UP000464378">
    <property type="component" value="Chromosome"/>
</dbReference>
<gene>
    <name evidence="4" type="ORF">GMBLW1_17260</name>
</gene>
<dbReference type="RefSeq" id="WP_197740679.1">
    <property type="nucleotide sequence ID" value="NZ_LR593887.1"/>
</dbReference>
<accession>A0A6C2YLH9</accession>
<keyword evidence="2" id="KW-0378">Hydrolase</keyword>
<dbReference type="PANTHER" id="PTHR31302">
    <property type="entry name" value="TRANSMEMBRANE PROTEIN WITH METALLOPHOSPHOESTERASE DOMAIN-RELATED"/>
    <property type="match status" value="1"/>
</dbReference>
<dbReference type="GO" id="GO:0009245">
    <property type="term" value="P:lipid A biosynthetic process"/>
    <property type="evidence" value="ECO:0007669"/>
    <property type="project" value="TreeGrafter"/>
</dbReference>
<dbReference type="EMBL" id="LR586016">
    <property type="protein sequence ID" value="VIP02234.1"/>
    <property type="molecule type" value="Genomic_DNA"/>
</dbReference>
<feature type="domain" description="Calcineurin-like phosphoesterase" evidence="3">
    <location>
        <begin position="61"/>
        <end position="224"/>
    </location>
</feature>
<dbReference type="InParanoid" id="A0A6C2YLH9"/>
<protein>
    <submittedName>
        <fullName evidence="4">Uncharacterized metallophosphoesterase ykue: Calcineurin-like phosphoesterase</fullName>
    </submittedName>
</protein>